<dbReference type="InterPro" id="IPR007372">
    <property type="entry name" value="Lipid/polyisoprenoid-bd_YceI"/>
</dbReference>
<dbReference type="RefSeq" id="WP_087077525.1">
    <property type="nucleotide sequence ID" value="NZ_CP020809.1"/>
</dbReference>
<proteinExistence type="inferred from homology"/>
<dbReference type="EMBL" id="CP020809">
    <property type="protein sequence ID" value="ART70038.1"/>
    <property type="molecule type" value="Genomic_DNA"/>
</dbReference>
<dbReference type="InterPro" id="IPR036761">
    <property type="entry name" value="TTHA0802/YceI-like_sf"/>
</dbReference>
<evidence type="ECO:0000313" key="3">
    <source>
        <dbReference type="EMBL" id="ART70038.1"/>
    </source>
</evidence>
<organism evidence="3 4">
    <name type="scientific">Mycobacterium dioxanotrophicus</name>
    <dbReference type="NCBI Taxonomy" id="482462"/>
    <lineage>
        <taxon>Bacteria</taxon>
        <taxon>Bacillati</taxon>
        <taxon>Actinomycetota</taxon>
        <taxon>Actinomycetes</taxon>
        <taxon>Mycobacteriales</taxon>
        <taxon>Mycobacteriaceae</taxon>
        <taxon>Mycobacterium</taxon>
    </lineage>
</organism>
<dbReference type="Proteomes" id="UP000195331">
    <property type="component" value="Chromosome"/>
</dbReference>
<dbReference type="PANTHER" id="PTHR34406">
    <property type="entry name" value="PROTEIN YCEI"/>
    <property type="match status" value="1"/>
</dbReference>
<dbReference type="SUPFAM" id="SSF101874">
    <property type="entry name" value="YceI-like"/>
    <property type="match status" value="1"/>
</dbReference>
<dbReference type="Pfam" id="PF04264">
    <property type="entry name" value="YceI"/>
    <property type="match status" value="1"/>
</dbReference>
<accession>A0A1Y0C4A5</accession>
<dbReference type="SMART" id="SM00867">
    <property type="entry name" value="YceI"/>
    <property type="match status" value="1"/>
</dbReference>
<reference evidence="3 4" key="1">
    <citation type="submission" date="2017-04" db="EMBL/GenBank/DDBJ databases">
        <title>Whole Genome Sequence of 1,4-Dioxane Degrading Bacterium Mycobacterium dioxanotrophicus PH-06.</title>
        <authorList>
            <person name="He Y."/>
        </authorList>
    </citation>
    <scope>NUCLEOTIDE SEQUENCE [LARGE SCALE GENOMIC DNA]</scope>
    <source>
        <strain evidence="3 4">PH-06</strain>
    </source>
</reference>
<dbReference type="Gene3D" id="2.40.128.110">
    <property type="entry name" value="Lipid/polyisoprenoid-binding, YceI-like"/>
    <property type="match status" value="1"/>
</dbReference>
<gene>
    <name evidence="3" type="ORF">BTO20_16945</name>
</gene>
<evidence type="ECO:0000259" key="2">
    <source>
        <dbReference type="SMART" id="SM00867"/>
    </source>
</evidence>
<dbReference type="AlphaFoldDB" id="A0A1Y0C4A5"/>
<keyword evidence="4" id="KW-1185">Reference proteome</keyword>
<name>A0A1Y0C4A5_9MYCO</name>
<protein>
    <recommendedName>
        <fullName evidence="2">Lipid/polyisoprenoid-binding YceI-like domain-containing protein</fullName>
    </recommendedName>
</protein>
<dbReference type="OrthoDB" id="9811006at2"/>
<dbReference type="KEGG" id="mdx:BTO20_16945"/>
<dbReference type="PANTHER" id="PTHR34406:SF1">
    <property type="entry name" value="PROTEIN YCEI"/>
    <property type="match status" value="1"/>
</dbReference>
<sequence length="170" mass="18285">MTIHVPSQGVYRIDPVASGIDFRAKHQFGTGTVRGSFALTGGAVVVADPHEGSTAHASADARSFLSGNKIRDRKVKSKAFLDAETYPEISFASTSFRQTDDVWRLGGILTARGVAAAANFTIESLELEAEDIVVSATAKIDRYAHGITAARGMAGRHLWLTVNVRARRQD</sequence>
<evidence type="ECO:0000256" key="1">
    <source>
        <dbReference type="ARBA" id="ARBA00008812"/>
    </source>
</evidence>
<comment type="similarity">
    <text evidence="1">Belongs to the UPF0312 family.</text>
</comment>
<evidence type="ECO:0000313" key="4">
    <source>
        <dbReference type="Proteomes" id="UP000195331"/>
    </source>
</evidence>
<feature type="domain" description="Lipid/polyisoprenoid-binding YceI-like" evidence="2">
    <location>
        <begin position="10"/>
        <end position="167"/>
    </location>
</feature>